<name>A0A939GKV7_9BACT</name>
<feature type="domain" description="Phosphoribosyltransferase" evidence="2">
    <location>
        <begin position="175"/>
        <end position="231"/>
    </location>
</feature>
<accession>A0A939GKV7</accession>
<comment type="similarity">
    <text evidence="1">Belongs to the ComF/GntX family.</text>
</comment>
<evidence type="ECO:0000313" key="3">
    <source>
        <dbReference type="EMBL" id="MBO0939733.1"/>
    </source>
</evidence>
<dbReference type="InterPro" id="IPR051910">
    <property type="entry name" value="ComF/GntX_DNA_util-trans"/>
</dbReference>
<proteinExistence type="inferred from homology"/>
<dbReference type="PANTHER" id="PTHR47505">
    <property type="entry name" value="DNA UTILIZATION PROTEIN YHGH"/>
    <property type="match status" value="1"/>
</dbReference>
<dbReference type="AlphaFoldDB" id="A0A939GKV7"/>
<dbReference type="PANTHER" id="PTHR47505:SF1">
    <property type="entry name" value="DNA UTILIZATION PROTEIN YHGH"/>
    <property type="match status" value="1"/>
</dbReference>
<evidence type="ECO:0000256" key="1">
    <source>
        <dbReference type="ARBA" id="ARBA00008007"/>
    </source>
</evidence>
<protein>
    <submittedName>
        <fullName evidence="3">ComF family protein</fullName>
    </submittedName>
</protein>
<dbReference type="Gene3D" id="3.40.50.2020">
    <property type="match status" value="1"/>
</dbReference>
<evidence type="ECO:0000313" key="4">
    <source>
        <dbReference type="Proteomes" id="UP000664034"/>
    </source>
</evidence>
<gene>
    <name evidence="3" type="ORF">J2I47_24520</name>
</gene>
<dbReference type="Pfam" id="PF00156">
    <property type="entry name" value="Pribosyltran"/>
    <property type="match status" value="1"/>
</dbReference>
<dbReference type="EMBL" id="JAFMYV010000017">
    <property type="protein sequence ID" value="MBO0939733.1"/>
    <property type="molecule type" value="Genomic_DNA"/>
</dbReference>
<dbReference type="InterPro" id="IPR029057">
    <property type="entry name" value="PRTase-like"/>
</dbReference>
<sequence length="233" mass="27056">MIPFMRSVFENFVYLFFPVLCSGCYRMMYDEEKGLCSTCRIHLPIITTDEEQELLRQKFSGRVLVDYVYSYAYFTKKSRMQRIIHQLKYRHKPELGYRLGLWHGQELLNASAKPLWADLLVPVPIHPTRRRQRGYNQSELIARGLSEALQLNYREDIMERTKFMASQTRKNRFDRWRNVALAFRVKDSAAVRGKHVALVDDVLTTGATLEACVVALREAGCQTVGILTIAATR</sequence>
<comment type="caution">
    <text evidence="3">The sequence shown here is derived from an EMBL/GenBank/DDBJ whole genome shotgun (WGS) entry which is preliminary data.</text>
</comment>
<organism evidence="3 4">
    <name type="scientific">Fibrella rubiginis</name>
    <dbReference type="NCBI Taxonomy" id="2817060"/>
    <lineage>
        <taxon>Bacteria</taxon>
        <taxon>Pseudomonadati</taxon>
        <taxon>Bacteroidota</taxon>
        <taxon>Cytophagia</taxon>
        <taxon>Cytophagales</taxon>
        <taxon>Spirosomataceae</taxon>
        <taxon>Fibrella</taxon>
    </lineage>
</organism>
<dbReference type="InterPro" id="IPR000836">
    <property type="entry name" value="PRTase_dom"/>
</dbReference>
<dbReference type="SUPFAM" id="SSF53271">
    <property type="entry name" value="PRTase-like"/>
    <property type="match status" value="1"/>
</dbReference>
<reference evidence="3" key="1">
    <citation type="submission" date="2021-03" db="EMBL/GenBank/DDBJ databases">
        <title>Fibrella sp. HMF5335 genome sequencing and assembly.</title>
        <authorList>
            <person name="Kang H."/>
            <person name="Kim H."/>
            <person name="Bae S."/>
            <person name="Joh K."/>
        </authorList>
    </citation>
    <scope>NUCLEOTIDE SEQUENCE</scope>
    <source>
        <strain evidence="3">HMF5335</strain>
    </source>
</reference>
<keyword evidence="4" id="KW-1185">Reference proteome</keyword>
<evidence type="ECO:0000259" key="2">
    <source>
        <dbReference type="Pfam" id="PF00156"/>
    </source>
</evidence>
<dbReference type="Proteomes" id="UP000664034">
    <property type="component" value="Unassembled WGS sequence"/>
</dbReference>
<dbReference type="CDD" id="cd06223">
    <property type="entry name" value="PRTases_typeI"/>
    <property type="match status" value="1"/>
</dbReference>